<dbReference type="STRING" id="47855.GA0070606_4728"/>
<dbReference type="EMBL" id="FMHZ01000002">
    <property type="protein sequence ID" value="SCL68174.1"/>
    <property type="molecule type" value="Genomic_DNA"/>
</dbReference>
<dbReference type="GO" id="GO:0004792">
    <property type="term" value="F:thiosulfate-cyanide sulfurtransferase activity"/>
    <property type="evidence" value="ECO:0007669"/>
    <property type="project" value="TreeGrafter"/>
</dbReference>
<keyword evidence="3" id="KW-1185">Reference proteome</keyword>
<evidence type="ECO:0000313" key="2">
    <source>
        <dbReference type="EMBL" id="SCL68174.1"/>
    </source>
</evidence>
<sequence length="367" mass="39702">MPTAVRPRLKSLNTLTTDGTVVIYRRPTERIHLDDPGGGVRALVELLARGTHEEADLPAELARLGHPTTCEDVRDAIAALDDLRLLENADADPDAETLRRHESNLRFYDLYADLGRSSGDLHRRLADSTVLVIGAGGLGGGVLQSLLGLGVGRVRVVDFDAVEPKNLARQFVYGAGEVGQPKVTAAAAWARRYSPQTVVEAVEREVTDAATIRALGAGVDLVVLAADQPVGIQVMTNEACFDLGVPFIAGGFKLSTLFYWSVEPGHTPCRLCLELHRDDDLRGRDEWVRSGLRLEADPVNRTTGPVAQLLSGLIALEAQRYLARTEEPVAGGTYQTIEIGDRMRTDATAWERHPDCALCGRASGGDR</sequence>
<keyword evidence="2" id="KW-0548">Nucleotidyltransferase</keyword>
<name>A0A1C6VPW4_9ACTN</name>
<keyword evidence="2" id="KW-0808">Transferase</keyword>
<dbReference type="GO" id="GO:0008641">
    <property type="term" value="F:ubiquitin-like modifier activating enzyme activity"/>
    <property type="evidence" value="ECO:0007669"/>
    <property type="project" value="InterPro"/>
</dbReference>
<dbReference type="PANTHER" id="PTHR10953:SF102">
    <property type="entry name" value="ADENYLYLTRANSFERASE AND SULFURTRANSFERASE MOCS3"/>
    <property type="match status" value="1"/>
</dbReference>
<dbReference type="PANTHER" id="PTHR10953">
    <property type="entry name" value="UBIQUITIN-ACTIVATING ENZYME E1"/>
    <property type="match status" value="1"/>
</dbReference>
<dbReference type="GO" id="GO:0005737">
    <property type="term" value="C:cytoplasm"/>
    <property type="evidence" value="ECO:0007669"/>
    <property type="project" value="TreeGrafter"/>
</dbReference>
<organism evidence="2 3">
    <name type="scientific">Micromonospora citrea</name>
    <dbReference type="NCBI Taxonomy" id="47855"/>
    <lineage>
        <taxon>Bacteria</taxon>
        <taxon>Bacillati</taxon>
        <taxon>Actinomycetota</taxon>
        <taxon>Actinomycetes</taxon>
        <taxon>Micromonosporales</taxon>
        <taxon>Micromonosporaceae</taxon>
        <taxon>Micromonospora</taxon>
    </lineage>
</organism>
<dbReference type="InterPro" id="IPR000594">
    <property type="entry name" value="ThiF_NAD_FAD-bd"/>
</dbReference>
<proteinExistence type="predicted"/>
<protein>
    <submittedName>
        <fullName evidence="2">Molybdopterin or thiamine biosynthesis adenylyltransferase</fullName>
    </submittedName>
</protein>
<dbReference type="InterPro" id="IPR035985">
    <property type="entry name" value="Ubiquitin-activating_enz"/>
</dbReference>
<dbReference type="InterPro" id="IPR045886">
    <property type="entry name" value="ThiF/MoeB/HesA"/>
</dbReference>
<evidence type="ECO:0000313" key="3">
    <source>
        <dbReference type="Proteomes" id="UP000199001"/>
    </source>
</evidence>
<reference evidence="3" key="1">
    <citation type="submission" date="2016-06" db="EMBL/GenBank/DDBJ databases">
        <authorList>
            <person name="Varghese N."/>
            <person name="Submissions Spin"/>
        </authorList>
    </citation>
    <scope>NUCLEOTIDE SEQUENCE [LARGE SCALE GENOMIC DNA]</scope>
    <source>
        <strain evidence="3">DSM 43903</strain>
    </source>
</reference>
<evidence type="ECO:0000259" key="1">
    <source>
        <dbReference type="Pfam" id="PF00899"/>
    </source>
</evidence>
<dbReference type="Gene3D" id="3.40.50.720">
    <property type="entry name" value="NAD(P)-binding Rossmann-like Domain"/>
    <property type="match status" value="1"/>
</dbReference>
<dbReference type="AlphaFoldDB" id="A0A1C6VPW4"/>
<dbReference type="GO" id="GO:0016779">
    <property type="term" value="F:nucleotidyltransferase activity"/>
    <property type="evidence" value="ECO:0007669"/>
    <property type="project" value="UniProtKB-KW"/>
</dbReference>
<dbReference type="Proteomes" id="UP000199001">
    <property type="component" value="Unassembled WGS sequence"/>
</dbReference>
<dbReference type="Pfam" id="PF00899">
    <property type="entry name" value="ThiF"/>
    <property type="match status" value="1"/>
</dbReference>
<gene>
    <name evidence="2" type="ORF">GA0070606_4728</name>
</gene>
<accession>A0A1C6VPW4</accession>
<feature type="domain" description="THIF-type NAD/FAD binding fold" evidence="1">
    <location>
        <begin position="120"/>
        <end position="357"/>
    </location>
</feature>
<dbReference type="SUPFAM" id="SSF69572">
    <property type="entry name" value="Activating enzymes of the ubiquitin-like proteins"/>
    <property type="match status" value="1"/>
</dbReference>